<evidence type="ECO:0000313" key="9">
    <source>
        <dbReference type="Proteomes" id="UP001303046"/>
    </source>
</evidence>
<dbReference type="Pfam" id="PF04112">
    <property type="entry name" value="Mak10"/>
    <property type="match status" value="1"/>
</dbReference>
<dbReference type="InterPro" id="IPR057982">
    <property type="entry name" value="TPR_NAA35"/>
</dbReference>
<feature type="region of interest" description="Disordered" evidence="5">
    <location>
        <begin position="1"/>
        <end position="27"/>
    </location>
</feature>
<evidence type="ECO:0000256" key="2">
    <source>
        <dbReference type="ARBA" id="ARBA00006289"/>
    </source>
</evidence>
<dbReference type="EMBL" id="JAVFWL010000005">
    <property type="protein sequence ID" value="KAK6757036.1"/>
    <property type="molecule type" value="Genomic_DNA"/>
</dbReference>
<gene>
    <name evidence="8" type="primary">Necator_chrV.g19876</name>
    <name evidence="8" type="ORF">RB195_015084</name>
</gene>
<dbReference type="PANTHER" id="PTHR21373:SF0">
    <property type="entry name" value="N-ALPHA-ACETYLTRANSFERASE 35, NATC AUXILIARY SUBUNIT"/>
    <property type="match status" value="1"/>
</dbReference>
<evidence type="ECO:0000256" key="5">
    <source>
        <dbReference type="SAM" id="MobiDB-lite"/>
    </source>
</evidence>
<organism evidence="8 9">
    <name type="scientific">Necator americanus</name>
    <name type="common">Human hookworm</name>
    <dbReference type="NCBI Taxonomy" id="51031"/>
    <lineage>
        <taxon>Eukaryota</taxon>
        <taxon>Metazoa</taxon>
        <taxon>Ecdysozoa</taxon>
        <taxon>Nematoda</taxon>
        <taxon>Chromadorea</taxon>
        <taxon>Rhabditida</taxon>
        <taxon>Rhabditina</taxon>
        <taxon>Rhabditomorpha</taxon>
        <taxon>Strongyloidea</taxon>
        <taxon>Ancylostomatidae</taxon>
        <taxon>Bunostominae</taxon>
        <taxon>Necator</taxon>
    </lineage>
</organism>
<reference evidence="8 9" key="1">
    <citation type="submission" date="2023-08" db="EMBL/GenBank/DDBJ databases">
        <title>A Necator americanus chromosomal reference genome.</title>
        <authorList>
            <person name="Ilik V."/>
            <person name="Petrzelkova K.J."/>
            <person name="Pardy F."/>
            <person name="Fuh T."/>
            <person name="Niatou-Singa F.S."/>
            <person name="Gouil Q."/>
            <person name="Baker L."/>
            <person name="Ritchie M.E."/>
            <person name="Jex A.R."/>
            <person name="Gazzola D."/>
            <person name="Li H."/>
            <person name="Toshio Fujiwara R."/>
            <person name="Zhan B."/>
            <person name="Aroian R.V."/>
            <person name="Pafco B."/>
            <person name="Schwarz E.M."/>
        </authorList>
    </citation>
    <scope>NUCLEOTIDE SEQUENCE [LARGE SCALE GENOMIC DNA]</scope>
    <source>
        <strain evidence="8 9">Aroian</strain>
        <tissue evidence="8">Whole animal</tissue>
    </source>
</reference>
<evidence type="ECO:0000256" key="4">
    <source>
        <dbReference type="ARBA" id="ARBA00030494"/>
    </source>
</evidence>
<comment type="subcellular location">
    <subcellularLocation>
        <location evidence="1">Cytoplasm</location>
    </subcellularLocation>
</comment>
<comment type="caution">
    <text evidence="8">The sequence shown here is derived from an EMBL/GenBank/DDBJ whole genome shotgun (WGS) entry which is preliminary data.</text>
</comment>
<feature type="domain" description="NAA35-like N-terminal" evidence="6">
    <location>
        <begin position="291"/>
        <end position="419"/>
    </location>
</feature>
<accession>A0ABR1E4P5</accession>
<evidence type="ECO:0000256" key="1">
    <source>
        <dbReference type="ARBA" id="ARBA00004496"/>
    </source>
</evidence>
<protein>
    <recommendedName>
        <fullName evidence="4">Protein MAK10 homolog</fullName>
    </recommendedName>
</protein>
<evidence type="ECO:0000256" key="3">
    <source>
        <dbReference type="ARBA" id="ARBA00022490"/>
    </source>
</evidence>
<evidence type="ECO:0000259" key="6">
    <source>
        <dbReference type="Pfam" id="PF04112"/>
    </source>
</evidence>
<feature type="domain" description="NAA35-like TPR repeats" evidence="7">
    <location>
        <begin position="604"/>
        <end position="983"/>
    </location>
</feature>
<dbReference type="InterPro" id="IPR007244">
    <property type="entry name" value="Naa35_N"/>
</dbReference>
<dbReference type="PANTHER" id="PTHR21373">
    <property type="entry name" value="GLUCOSE REPRESSIBLE PROTEIN MAK10"/>
    <property type="match status" value="1"/>
</dbReference>
<evidence type="ECO:0000259" key="7">
    <source>
        <dbReference type="Pfam" id="PF25789"/>
    </source>
</evidence>
<proteinExistence type="inferred from homology"/>
<feature type="compositionally biased region" description="Acidic residues" evidence="5">
    <location>
        <begin position="17"/>
        <end position="27"/>
    </location>
</feature>
<keyword evidence="3" id="KW-0963">Cytoplasm</keyword>
<comment type="similarity">
    <text evidence="2">Belongs to the MAK10 family.</text>
</comment>
<name>A0ABR1E4P5_NECAM</name>
<dbReference type="InterPro" id="IPR057983">
    <property type="entry name" value="NAA35-like_N"/>
</dbReference>
<dbReference type="Proteomes" id="UP001303046">
    <property type="component" value="Unassembled WGS sequence"/>
</dbReference>
<evidence type="ECO:0000313" key="8">
    <source>
        <dbReference type="EMBL" id="KAK6757036.1"/>
    </source>
</evidence>
<dbReference type="Pfam" id="PF25789">
    <property type="entry name" value="TPR_NAA35"/>
    <property type="match status" value="1"/>
</dbReference>
<sequence>MAEEERPESDGEREISDSDSEPELDPAEYERRRDLCLRQIILSELQFNKLKIVLRDLKIKQLMKRRQDVLNQSDPEFIVKQHELLEEFNARNKLTETIRCLEMDSLERRTLGLKKIAESNQDDNKTIAQEKIRNQLLNEIMIERSRQIQEKIVQSYFLDKRFDLKRDSSMISHSEVEAKRARLSVPIIIHQLTQEQIDVDVRSAELAVLIANVKEEERKSKDLKSLLLPCRGSRLSKYMIYPLSHIDVTPSPSLRELLDKGTRKFDLPFDNEEPIDITERFFEDCSKLALGEVVRYDSFTLGEAMSAVELMDEKMDIGMKRVTRQMGLDESRSMGLYESNYAEQLTIYDGTLCSFVTWLEGSCIGQTLWTNVLLTEPDRVLYEEHPVFACLAHGFFHIVMLVKSVIQNASVYEEEDFNPHLPFPCNSRYSLHEVLQLMKDVELELVSKAEKPDHASLKVVILSLSSRIAFMRLFLVTITHLVPPRRVECPDQDPLQLPPLDAVGFIANLDAAAGTSSKLMFLSSKFLETSLNEGAPRPEGVEQDGDFSWLVAFEPEYNRKYLPSTFPRKIEILPREKALPHLHRIACKIHFIVTQLPNNLLDSASLVEFMKWFSYDDSCVLTRSILQMVVYPLDDNVLGTQPTALLVERSIRNMVFPLALVPHTPLYDNEECRKVVEDFTMNTTRVMLSLYQNFGFNLARQRDKLVVIMEEMNELHEDACRADAVCRQIVSVHNKYNPFVTYVFTQTLYLVLYHLELSFRLDLFAPFEFPYVYWFYGEVLGRWYMTSIEKTRELMKDTLKKETELLENSRRNKKKLKPRLNHEEHFRIRSGVCQDQLILRYGHSAMADATFHMTVALIKMGEIRVPMWNEDSERLRFEHRMAFLSSVGDPLHVTYDEFLVRSKIRELVEGDVTVPLQRAIDTFELARNQFEKLVDRPEFTAHTKPVILVCRTNVVVARLLLAGNVRDRRISYHFMPESPVFPILKLVAEK</sequence>
<keyword evidence="9" id="KW-1185">Reference proteome</keyword>